<protein>
    <submittedName>
        <fullName evidence="2">Uncharacterized protein</fullName>
    </submittedName>
</protein>
<name>A0A2H0V771_9BACT</name>
<keyword evidence="1" id="KW-0472">Membrane</keyword>
<organism evidence="2 3">
    <name type="scientific">Candidatus Falkowbacteria bacterium CG10_big_fil_rev_8_21_14_0_10_39_11</name>
    <dbReference type="NCBI Taxonomy" id="1974565"/>
    <lineage>
        <taxon>Bacteria</taxon>
        <taxon>Candidatus Falkowiibacteriota</taxon>
    </lineage>
</organism>
<dbReference type="EMBL" id="PFAP01000015">
    <property type="protein sequence ID" value="PIR94190.1"/>
    <property type="molecule type" value="Genomic_DNA"/>
</dbReference>
<evidence type="ECO:0000256" key="1">
    <source>
        <dbReference type="SAM" id="Phobius"/>
    </source>
</evidence>
<reference evidence="3" key="1">
    <citation type="submission" date="2017-09" db="EMBL/GenBank/DDBJ databases">
        <title>Depth-based differentiation of microbial function through sediment-hosted aquifers and enrichment of novel symbionts in the deep terrestrial subsurface.</title>
        <authorList>
            <person name="Probst A.J."/>
            <person name="Ladd B."/>
            <person name="Jarett J.K."/>
            <person name="Geller-Mcgrath D.E."/>
            <person name="Sieber C.M.K."/>
            <person name="Emerson J.B."/>
            <person name="Anantharaman K."/>
            <person name="Thomas B.C."/>
            <person name="Malmstrom R."/>
            <person name="Stieglmeier M."/>
            <person name="Klingl A."/>
            <person name="Woyke T."/>
            <person name="Ryan C.M."/>
            <person name="Banfield J.F."/>
        </authorList>
    </citation>
    <scope>NUCLEOTIDE SEQUENCE [LARGE SCALE GENOMIC DNA]</scope>
</reference>
<evidence type="ECO:0000313" key="3">
    <source>
        <dbReference type="Proteomes" id="UP000229901"/>
    </source>
</evidence>
<sequence>MPGLIGSLVFFDAIFLIIFLVMMGYSWDSDVLNDLGSSFLTSPNLWHPLRWVFRIGFFVFLGALCFSSLYVEYNTGISTVLMMSADGEIKMGSNFCDTDCVSVRDEYKIDNYVPLEGCAFRYKSVAEIDFENLPRLASHFHFVDRESPMEISESDYVLRPIFYKVIKMTDLMLIAKYRGVPCEQIKMAIIAGDVYGDLNVGLKEIGFRVSGVPEVSWE</sequence>
<gene>
    <name evidence="2" type="ORF">COT97_02700</name>
</gene>
<dbReference type="AlphaFoldDB" id="A0A2H0V771"/>
<accession>A0A2H0V771</accession>
<feature type="transmembrane region" description="Helical" evidence="1">
    <location>
        <begin position="7"/>
        <end position="27"/>
    </location>
</feature>
<evidence type="ECO:0000313" key="2">
    <source>
        <dbReference type="EMBL" id="PIR94190.1"/>
    </source>
</evidence>
<keyword evidence="1" id="KW-0812">Transmembrane</keyword>
<dbReference type="Proteomes" id="UP000229901">
    <property type="component" value="Unassembled WGS sequence"/>
</dbReference>
<feature type="transmembrane region" description="Helical" evidence="1">
    <location>
        <begin position="51"/>
        <end position="73"/>
    </location>
</feature>
<comment type="caution">
    <text evidence="2">The sequence shown here is derived from an EMBL/GenBank/DDBJ whole genome shotgun (WGS) entry which is preliminary data.</text>
</comment>
<keyword evidence="1" id="KW-1133">Transmembrane helix</keyword>
<proteinExistence type="predicted"/>